<reference evidence="2 3" key="1">
    <citation type="journal article" date="2018" name="Nat. Ecol. Evol.">
        <title>Pezizomycetes genomes reveal the molecular basis of ectomycorrhizal truffle lifestyle.</title>
        <authorList>
            <person name="Murat C."/>
            <person name="Payen T."/>
            <person name="Noel B."/>
            <person name="Kuo A."/>
            <person name="Morin E."/>
            <person name="Chen J."/>
            <person name="Kohler A."/>
            <person name="Krizsan K."/>
            <person name="Balestrini R."/>
            <person name="Da Silva C."/>
            <person name="Montanini B."/>
            <person name="Hainaut M."/>
            <person name="Levati E."/>
            <person name="Barry K.W."/>
            <person name="Belfiori B."/>
            <person name="Cichocki N."/>
            <person name="Clum A."/>
            <person name="Dockter R.B."/>
            <person name="Fauchery L."/>
            <person name="Guy J."/>
            <person name="Iotti M."/>
            <person name="Le Tacon F."/>
            <person name="Lindquist E.A."/>
            <person name="Lipzen A."/>
            <person name="Malagnac F."/>
            <person name="Mello A."/>
            <person name="Molinier V."/>
            <person name="Miyauchi S."/>
            <person name="Poulain J."/>
            <person name="Riccioni C."/>
            <person name="Rubini A."/>
            <person name="Sitrit Y."/>
            <person name="Splivallo R."/>
            <person name="Traeger S."/>
            <person name="Wang M."/>
            <person name="Zifcakova L."/>
            <person name="Wipf D."/>
            <person name="Zambonelli A."/>
            <person name="Paolocci F."/>
            <person name="Nowrousian M."/>
            <person name="Ottonello S."/>
            <person name="Baldrian P."/>
            <person name="Spatafora J.W."/>
            <person name="Henrissat B."/>
            <person name="Nagy L.G."/>
            <person name="Aury J.M."/>
            <person name="Wincker P."/>
            <person name="Grigoriev I.V."/>
            <person name="Bonfante P."/>
            <person name="Martin F.M."/>
        </authorList>
    </citation>
    <scope>NUCLEOTIDE SEQUENCE [LARGE SCALE GENOMIC DNA]</scope>
    <source>
        <strain evidence="2 3">ATCC MYA-4762</strain>
    </source>
</reference>
<dbReference type="Proteomes" id="UP000267821">
    <property type="component" value="Unassembled WGS sequence"/>
</dbReference>
<dbReference type="AlphaFoldDB" id="A0A3N4LAN0"/>
<gene>
    <name evidence="2" type="ORF">L211DRAFT_580297</name>
</gene>
<feature type="region of interest" description="Disordered" evidence="1">
    <location>
        <begin position="1"/>
        <end position="31"/>
    </location>
</feature>
<evidence type="ECO:0000313" key="3">
    <source>
        <dbReference type="Proteomes" id="UP000267821"/>
    </source>
</evidence>
<proteinExistence type="predicted"/>
<keyword evidence="3" id="KW-1185">Reference proteome</keyword>
<dbReference type="EMBL" id="ML121581">
    <property type="protein sequence ID" value="RPB19913.1"/>
    <property type="molecule type" value="Genomic_DNA"/>
</dbReference>
<accession>A0A3N4LAN0</accession>
<dbReference type="STRING" id="1051890.A0A3N4LAN0"/>
<feature type="compositionally biased region" description="Low complexity" evidence="1">
    <location>
        <begin position="131"/>
        <end position="172"/>
    </location>
</feature>
<feature type="compositionally biased region" description="Basic and acidic residues" evidence="1">
    <location>
        <begin position="183"/>
        <end position="198"/>
    </location>
</feature>
<feature type="compositionally biased region" description="Basic and acidic residues" evidence="1">
    <location>
        <begin position="1"/>
        <end position="17"/>
    </location>
</feature>
<feature type="region of interest" description="Disordered" evidence="1">
    <location>
        <begin position="127"/>
        <end position="212"/>
    </location>
</feature>
<name>A0A3N4LAN0_9PEZI</name>
<organism evidence="2 3">
    <name type="scientific">Terfezia boudieri ATCC MYA-4762</name>
    <dbReference type="NCBI Taxonomy" id="1051890"/>
    <lineage>
        <taxon>Eukaryota</taxon>
        <taxon>Fungi</taxon>
        <taxon>Dikarya</taxon>
        <taxon>Ascomycota</taxon>
        <taxon>Pezizomycotina</taxon>
        <taxon>Pezizomycetes</taxon>
        <taxon>Pezizales</taxon>
        <taxon>Pezizaceae</taxon>
        <taxon>Terfezia</taxon>
    </lineage>
</organism>
<evidence type="ECO:0000313" key="2">
    <source>
        <dbReference type="EMBL" id="RPB19913.1"/>
    </source>
</evidence>
<protein>
    <submittedName>
        <fullName evidence="2">Uncharacterized protein</fullName>
    </submittedName>
</protein>
<dbReference type="InParanoid" id="A0A3N4LAN0"/>
<sequence length="261" mass="29236">MTPEKGKRKDNPGKMDRVNPPLKTRIPVTDHPEPQYGKALPLQPPPPQVNPVTDAALLFAREICIHSRINCVPGGLIKATWCLRELLTFVRGDVERIFGDEVFAECAKNFTDLLDYGGAAWVYSTSPLPPTTTESSTQTTPPPQTQVTQTTGTQTTPSITPTSNSISTNTDPPKSPPRNTYKLPDHTSDPETEADHQQRLHQHGPASNVCGGHLTLRNNVHHEPHNQRAKAKQYQHQHRTLRITHHHRKGWNWSTLTVQHR</sequence>
<evidence type="ECO:0000256" key="1">
    <source>
        <dbReference type="SAM" id="MobiDB-lite"/>
    </source>
</evidence>
<dbReference type="OrthoDB" id="5501511at2759"/>